<dbReference type="InterPro" id="IPR029044">
    <property type="entry name" value="Nucleotide-diphossugar_trans"/>
</dbReference>
<gene>
    <name evidence="10" type="ORF">PF005_g17392</name>
</gene>
<dbReference type="GO" id="GO:0000033">
    <property type="term" value="F:alpha-1,3-mannosyltransferase activity"/>
    <property type="evidence" value="ECO:0007669"/>
    <property type="project" value="TreeGrafter"/>
</dbReference>
<evidence type="ECO:0000256" key="3">
    <source>
        <dbReference type="ARBA" id="ARBA00022676"/>
    </source>
</evidence>
<keyword evidence="11" id="KW-1185">Reference proteome</keyword>
<keyword evidence="3" id="KW-0328">Glycosyltransferase</keyword>
<dbReference type="PANTHER" id="PTHR31392:SF1">
    <property type="entry name" value="ALPHA-1,3-MANNOSYLTRANSFERASE MNN1-RELATED"/>
    <property type="match status" value="1"/>
</dbReference>
<evidence type="ECO:0000256" key="1">
    <source>
        <dbReference type="ARBA" id="ARBA00004606"/>
    </source>
</evidence>
<dbReference type="PANTHER" id="PTHR31392">
    <property type="entry name" value="ALPHA-1,3-MANNOSYLTRANSFERASE MNN1-RELATED"/>
    <property type="match status" value="1"/>
</dbReference>
<organism evidence="10 11">
    <name type="scientific">Phytophthora fragariae</name>
    <dbReference type="NCBI Taxonomy" id="53985"/>
    <lineage>
        <taxon>Eukaryota</taxon>
        <taxon>Sar</taxon>
        <taxon>Stramenopiles</taxon>
        <taxon>Oomycota</taxon>
        <taxon>Peronosporomycetes</taxon>
        <taxon>Peronosporales</taxon>
        <taxon>Peronosporaceae</taxon>
        <taxon>Phytophthora</taxon>
    </lineage>
</organism>
<dbReference type="GO" id="GO:0006493">
    <property type="term" value="P:protein O-linked glycosylation"/>
    <property type="evidence" value="ECO:0007669"/>
    <property type="project" value="TreeGrafter"/>
</dbReference>
<dbReference type="Pfam" id="PF11051">
    <property type="entry name" value="Mannosyl_trans3"/>
    <property type="match status" value="2"/>
</dbReference>
<evidence type="ECO:0000256" key="8">
    <source>
        <dbReference type="ARBA" id="ARBA00023136"/>
    </source>
</evidence>
<dbReference type="InterPro" id="IPR022751">
    <property type="entry name" value="Alpha_mannosyltransferase"/>
</dbReference>
<comment type="subcellular location">
    <subcellularLocation>
        <location evidence="1">Membrane</location>
        <topology evidence="1">Single-pass type II membrane protein</topology>
    </subcellularLocation>
</comment>
<dbReference type="GO" id="GO:0005794">
    <property type="term" value="C:Golgi apparatus"/>
    <property type="evidence" value="ECO:0007669"/>
    <property type="project" value="TreeGrafter"/>
</dbReference>
<dbReference type="EMBL" id="QXGB01001196">
    <property type="protein sequence ID" value="KAE9195159.1"/>
    <property type="molecule type" value="Genomic_DNA"/>
</dbReference>
<evidence type="ECO:0000256" key="6">
    <source>
        <dbReference type="ARBA" id="ARBA00022968"/>
    </source>
</evidence>
<keyword evidence="4" id="KW-0808">Transferase</keyword>
<evidence type="ECO:0000256" key="4">
    <source>
        <dbReference type="ARBA" id="ARBA00022679"/>
    </source>
</evidence>
<evidence type="ECO:0000256" key="2">
    <source>
        <dbReference type="ARBA" id="ARBA00009105"/>
    </source>
</evidence>
<protein>
    <submittedName>
        <fullName evidence="10">Uncharacterized protein</fullName>
    </submittedName>
</protein>
<keyword evidence="6" id="KW-0735">Signal-anchor</keyword>
<dbReference type="AlphaFoldDB" id="A0A6A3XA02"/>
<name>A0A6A3XA02_9STRA</name>
<evidence type="ECO:0000256" key="9">
    <source>
        <dbReference type="ARBA" id="ARBA00023180"/>
    </source>
</evidence>
<keyword evidence="9" id="KW-0325">Glycoprotein</keyword>
<evidence type="ECO:0000313" key="11">
    <source>
        <dbReference type="Proteomes" id="UP000433483"/>
    </source>
</evidence>
<proteinExistence type="inferred from homology"/>
<dbReference type="GO" id="GO:0016020">
    <property type="term" value="C:membrane"/>
    <property type="evidence" value="ECO:0007669"/>
    <property type="project" value="UniProtKB-SubCell"/>
</dbReference>
<comment type="similarity">
    <text evidence="2">Belongs to the MNN1/MNT family.</text>
</comment>
<keyword evidence="7" id="KW-1133">Transmembrane helix</keyword>
<keyword evidence="8" id="KW-0472">Membrane</keyword>
<reference evidence="10 11" key="1">
    <citation type="submission" date="2018-08" db="EMBL/GenBank/DDBJ databases">
        <title>Genomic investigation of the strawberry pathogen Phytophthora fragariae indicates pathogenicity is determined by transcriptional variation in three key races.</title>
        <authorList>
            <person name="Adams T.M."/>
            <person name="Armitage A.D."/>
            <person name="Sobczyk M.K."/>
            <person name="Bates H.J."/>
            <person name="Dunwell J.M."/>
            <person name="Nellist C.F."/>
            <person name="Harrison R.J."/>
        </authorList>
    </citation>
    <scope>NUCLEOTIDE SEQUENCE [LARGE SCALE GENOMIC DNA]</scope>
    <source>
        <strain evidence="10 11">NOV-27</strain>
    </source>
</reference>
<dbReference type="OrthoDB" id="430354at2759"/>
<sequence length="906" mass="103213">MTRSVHRSARLLLLIAVGIASILASTVYFNSRLVENPSIGLSDSFDAFRSRTYNLRAQSGDDAVNAGNFVRPLHPISSIYQRGANFDWGVSRQHGVMVCMHDGVLDMGLSLIRELRCLGNQELIQVYHCGGDELSKRSVDLMLSLDNRVELVDVCSDLSSRGVISPQMAAKFRSWWIKPLAMYHTDVRHVMLLDVDDMVMKDPAVLRTLDGYVQTGTTFFYDRVLRKRKFLNGKDGGKFYLRKLLREFDYNKFNVSVGVAPSDHVRDSFALKGKSCHEMDSSMVLIDKERAGKTVMEIMLWFITEERFRFKYSWGDKETFWLAFELAHVPYFFSPWGVSVVNSVPNEDIQKHPDALCGSILQFLPVDNNESDVLYVNGKALIDPYPQGVAYFRKAKPNNLFNMVPTHMTPRQRRREDTMNHTSSQKELAESCPMKTSFVRNARSPLVVLVTIASIFCTTVFVNTMLATNASIGLTNSLGSSVYNRSQVDSAAFDDRSSHPTSSIYRRGDKFDRSVGRERGVMVCLHDAMLNLGLSLIRELRCLGNRELIQVYHCGEQELSQKSVDWLFSLDNRVELVDVCTDLSTRGVISTNMTAKFRSWWIKPLAMYHTDVRHVMLLDVDDVIMKDPAVLRSLEGYVTTGTTFFYDRVITSRKFLTGNDTGKVYVHKLLHEFDYARFNVSRGFGPSRHMFNTFAFRSQSIHEMDSSMVLIDKQRAGNTVMDIMLWFITEERFRFTYSWGDKETFWLAFELAHVPYFFSPWGVSVVDSMPNEDLKKHPDTLCGSILQYMPVEGTDPEVLYMNGKALIDPYPQGIGFIRKAKQNNLFNTVPTHMTPRQRRRAVNLAAHPDKKFNTECLVGLGATPLPGYFSQNLLRRRLHFLGIVMGVLGSLENCETYDHGAVQYSS</sequence>
<evidence type="ECO:0000256" key="5">
    <source>
        <dbReference type="ARBA" id="ARBA00022692"/>
    </source>
</evidence>
<dbReference type="SUPFAM" id="SSF53448">
    <property type="entry name" value="Nucleotide-diphospho-sugar transferases"/>
    <property type="match status" value="2"/>
</dbReference>
<dbReference type="Proteomes" id="UP000433483">
    <property type="component" value="Unassembled WGS sequence"/>
</dbReference>
<keyword evidence="5" id="KW-0812">Transmembrane</keyword>
<evidence type="ECO:0000256" key="7">
    <source>
        <dbReference type="ARBA" id="ARBA00022989"/>
    </source>
</evidence>
<accession>A0A6A3XA02</accession>
<comment type="caution">
    <text evidence="10">The sequence shown here is derived from an EMBL/GenBank/DDBJ whole genome shotgun (WGS) entry which is preliminary data.</text>
</comment>
<evidence type="ECO:0000313" key="10">
    <source>
        <dbReference type="EMBL" id="KAE9195159.1"/>
    </source>
</evidence>